<dbReference type="EMBL" id="CAJVPQ010005543">
    <property type="protein sequence ID" value="CAG8671791.1"/>
    <property type="molecule type" value="Genomic_DNA"/>
</dbReference>
<reference evidence="14" key="1">
    <citation type="submission" date="2021-06" db="EMBL/GenBank/DDBJ databases">
        <authorList>
            <person name="Kallberg Y."/>
            <person name="Tangrot J."/>
            <person name="Rosling A."/>
        </authorList>
    </citation>
    <scope>NUCLEOTIDE SEQUENCE</scope>
    <source>
        <strain evidence="14">UK204</strain>
    </source>
</reference>
<feature type="compositionally biased region" description="Polar residues" evidence="12">
    <location>
        <begin position="421"/>
        <end position="436"/>
    </location>
</feature>
<keyword evidence="10" id="KW-0539">Nucleus</keyword>
<evidence type="ECO:0000256" key="6">
    <source>
        <dbReference type="ARBA" id="ARBA00022833"/>
    </source>
</evidence>
<proteinExistence type="inferred from homology"/>
<feature type="domain" description="C2H2-type" evidence="13">
    <location>
        <begin position="639"/>
        <end position="671"/>
    </location>
</feature>
<dbReference type="GO" id="GO:0008270">
    <property type="term" value="F:zinc ion binding"/>
    <property type="evidence" value="ECO:0007669"/>
    <property type="project" value="UniProtKB-KW"/>
</dbReference>
<feature type="domain" description="C2H2-type" evidence="13">
    <location>
        <begin position="672"/>
        <end position="701"/>
    </location>
</feature>
<dbReference type="InterPro" id="IPR036236">
    <property type="entry name" value="Znf_C2H2_sf"/>
</dbReference>
<evidence type="ECO:0000256" key="4">
    <source>
        <dbReference type="ARBA" id="ARBA00022737"/>
    </source>
</evidence>
<comment type="similarity">
    <text evidence="2">Belongs to the GLI C2H2-type zinc-finger protein family.</text>
</comment>
<dbReference type="InterPro" id="IPR043359">
    <property type="entry name" value="GLI-like"/>
</dbReference>
<evidence type="ECO:0000256" key="8">
    <source>
        <dbReference type="ARBA" id="ARBA00023125"/>
    </source>
</evidence>
<evidence type="ECO:0000256" key="7">
    <source>
        <dbReference type="ARBA" id="ARBA00023015"/>
    </source>
</evidence>
<dbReference type="Pfam" id="PF23561">
    <property type="entry name" value="zf-C2H2_15"/>
    <property type="match status" value="1"/>
</dbReference>
<feature type="region of interest" description="Disordered" evidence="12">
    <location>
        <begin position="720"/>
        <end position="865"/>
    </location>
</feature>
<evidence type="ECO:0000256" key="11">
    <source>
        <dbReference type="PROSITE-ProRule" id="PRU00042"/>
    </source>
</evidence>
<evidence type="ECO:0000256" key="5">
    <source>
        <dbReference type="ARBA" id="ARBA00022771"/>
    </source>
</evidence>
<name>A0A9N9EFJ0_9GLOM</name>
<dbReference type="PANTHER" id="PTHR45718:SF8">
    <property type="entry name" value="GLIS FAMILY ZINC FINGER 2"/>
    <property type="match status" value="1"/>
</dbReference>
<dbReference type="Gene3D" id="3.30.160.60">
    <property type="entry name" value="Classic Zinc Finger"/>
    <property type="match status" value="4"/>
</dbReference>
<feature type="compositionally biased region" description="Low complexity" evidence="12">
    <location>
        <begin position="826"/>
        <end position="865"/>
    </location>
</feature>
<dbReference type="SUPFAM" id="SSF57667">
    <property type="entry name" value="beta-beta-alpha zinc fingers"/>
    <property type="match status" value="2"/>
</dbReference>
<dbReference type="SMART" id="SM00355">
    <property type="entry name" value="ZnF_C2H2"/>
    <property type="match status" value="4"/>
</dbReference>
<organism evidence="14 15">
    <name type="scientific">Funneliformis caledonium</name>
    <dbReference type="NCBI Taxonomy" id="1117310"/>
    <lineage>
        <taxon>Eukaryota</taxon>
        <taxon>Fungi</taxon>
        <taxon>Fungi incertae sedis</taxon>
        <taxon>Mucoromycota</taxon>
        <taxon>Glomeromycotina</taxon>
        <taxon>Glomeromycetes</taxon>
        <taxon>Glomerales</taxon>
        <taxon>Glomeraceae</taxon>
        <taxon>Funneliformis</taxon>
    </lineage>
</organism>
<evidence type="ECO:0000256" key="12">
    <source>
        <dbReference type="SAM" id="MobiDB-lite"/>
    </source>
</evidence>
<comment type="caution">
    <text evidence="14">The sequence shown here is derived from an EMBL/GenBank/DDBJ whole genome shotgun (WGS) entry which is preliminary data.</text>
</comment>
<evidence type="ECO:0000313" key="15">
    <source>
        <dbReference type="Proteomes" id="UP000789570"/>
    </source>
</evidence>
<evidence type="ECO:0000256" key="9">
    <source>
        <dbReference type="ARBA" id="ARBA00023163"/>
    </source>
</evidence>
<dbReference type="PANTHER" id="PTHR45718">
    <property type="entry name" value="TRANSCRIPTIONAL ACTIVATOR CUBITUS INTERRUPTUS"/>
    <property type="match status" value="1"/>
</dbReference>
<evidence type="ECO:0000256" key="1">
    <source>
        <dbReference type="ARBA" id="ARBA00004123"/>
    </source>
</evidence>
<dbReference type="PROSITE" id="PS50157">
    <property type="entry name" value="ZINC_FINGER_C2H2_2"/>
    <property type="match status" value="3"/>
</dbReference>
<accession>A0A9N9EFJ0</accession>
<keyword evidence="9" id="KW-0804">Transcription</keyword>
<keyword evidence="15" id="KW-1185">Reference proteome</keyword>
<dbReference type="Proteomes" id="UP000789570">
    <property type="component" value="Unassembled WGS sequence"/>
</dbReference>
<evidence type="ECO:0000256" key="2">
    <source>
        <dbReference type="ARBA" id="ARBA00010831"/>
    </source>
</evidence>
<evidence type="ECO:0000256" key="3">
    <source>
        <dbReference type="ARBA" id="ARBA00022723"/>
    </source>
</evidence>
<keyword evidence="7" id="KW-0805">Transcription regulation</keyword>
<keyword evidence="4" id="KW-0677">Repeat</keyword>
<dbReference type="InterPro" id="IPR013087">
    <property type="entry name" value="Znf_C2H2_type"/>
</dbReference>
<feature type="region of interest" description="Disordered" evidence="12">
    <location>
        <begin position="341"/>
        <end position="456"/>
    </location>
</feature>
<feature type="compositionally biased region" description="Polar residues" evidence="12">
    <location>
        <begin position="390"/>
        <end position="414"/>
    </location>
</feature>
<keyword evidence="8" id="KW-0238">DNA-binding</keyword>
<evidence type="ECO:0000259" key="13">
    <source>
        <dbReference type="PROSITE" id="PS50157"/>
    </source>
</evidence>
<feature type="compositionally biased region" description="Low complexity" evidence="12">
    <location>
        <begin position="544"/>
        <end position="557"/>
    </location>
</feature>
<keyword evidence="3" id="KW-0479">Metal-binding</keyword>
<feature type="compositionally biased region" description="Pro residues" evidence="12">
    <location>
        <begin position="755"/>
        <end position="764"/>
    </location>
</feature>
<keyword evidence="5 11" id="KW-0863">Zinc-finger</keyword>
<feature type="compositionally biased region" description="Low complexity" evidence="12">
    <location>
        <begin position="355"/>
        <end position="389"/>
    </location>
</feature>
<sequence length="865" mass="94724">MPSSVTPALIDLNRPPQPIDQVTAVNTLASVQAVVQAQVQAQVQHEMRAMFSNIMVDTHQPQDQPKQSPSIIEQMIIDNDPVQTRREAIVQADAQVQAQVHAAAAAAAVAQQALVAQVVAEVSQSQVQSARPTVQTIDTSQIQQAVESQPLSATADPDQSSMVLVLDNPAVSSDQSTATAVQSVVSNDPMQLVESLANAQIVGSMTNAQLAEHNRRLCFEIVNNNQLAANLQASAVSASIMQTTQIDSSILPASTESQPPMTNLLNPDPIIPSVTSNWNIEPNGATNVVVPNPSIQMINVDDEQIVNDSVVVDSNFLNNDHKTSPPPPQLTFVNENPLLEQSSQKSNEDTTEMTPSSPEIPSQQQSQRPSDSLTSETKSSESSEVSVKSPQQDLGSLVDNASSSHNGSLPSPQKDSGKSDPINSPESIYATSQNSDTLKDHDNQIRRNSSNTLSNSPISISRQIINEDLDSIKIEPSQSVESCVPLNESSTTFEEMSFEQLLIRLAQYEHPNMTKNQLIAKLRYHEKNLKDHTSDSRGHKRARSSSSRRSSLDSDVSPITLVDEMEDVKREANQSEPGVAGYSTQSSPSIPSAVKQEGEEDKKNTHKCMWRGCTKVLVSLDLLISHVGDSHIGSGKATYSCDWEGCTRGQKPFTKRHKMYNHLRTHTGERPFICSVNGCGKRFSRPDSLTTHVKTHSNHRPYICSFKGCNKAYYHSRSLRKHEKTHDTRLSHTHPLPPVHPSIIDSSGQHDIRSVPPPPHPHQLPPVHQLHPPSPGFRLLSQPSPNTLSYHYHPLQPPPMNHRPELIHHPRINPSEATQTPLSSVSSPSTHFFAHTTTHSFSQPPSSTNLSSRPNNNNNKPANNN</sequence>
<dbReference type="GO" id="GO:0000981">
    <property type="term" value="F:DNA-binding transcription factor activity, RNA polymerase II-specific"/>
    <property type="evidence" value="ECO:0007669"/>
    <property type="project" value="TreeGrafter"/>
</dbReference>
<evidence type="ECO:0000256" key="10">
    <source>
        <dbReference type="ARBA" id="ARBA00023242"/>
    </source>
</evidence>
<dbReference type="AlphaFoldDB" id="A0A9N9EFJ0"/>
<comment type="subcellular location">
    <subcellularLocation>
        <location evidence="1">Nucleus</location>
    </subcellularLocation>
</comment>
<dbReference type="InterPro" id="IPR056436">
    <property type="entry name" value="Znf-C2H2_ZIC1-5/GLI1-3-like"/>
</dbReference>
<protein>
    <submittedName>
        <fullName evidence="14">4998_t:CDS:1</fullName>
    </submittedName>
</protein>
<dbReference type="PROSITE" id="PS00028">
    <property type="entry name" value="ZINC_FINGER_C2H2_1"/>
    <property type="match status" value="3"/>
</dbReference>
<keyword evidence="6" id="KW-0862">Zinc</keyword>
<feature type="region of interest" description="Disordered" evidence="12">
    <location>
        <begin position="530"/>
        <end position="601"/>
    </location>
</feature>
<dbReference type="GO" id="GO:0005634">
    <property type="term" value="C:nucleus"/>
    <property type="evidence" value="ECO:0007669"/>
    <property type="project" value="UniProtKB-SubCell"/>
</dbReference>
<dbReference type="FunFam" id="3.30.160.60:FF:000032">
    <property type="entry name" value="Krueppel-like factor 4"/>
    <property type="match status" value="1"/>
</dbReference>
<gene>
    <name evidence="14" type="ORF">FCALED_LOCUS12058</name>
</gene>
<feature type="compositionally biased region" description="Polar residues" evidence="12">
    <location>
        <begin position="815"/>
        <end position="825"/>
    </location>
</feature>
<dbReference type="GO" id="GO:0000978">
    <property type="term" value="F:RNA polymerase II cis-regulatory region sequence-specific DNA binding"/>
    <property type="evidence" value="ECO:0007669"/>
    <property type="project" value="TreeGrafter"/>
</dbReference>
<feature type="domain" description="C2H2-type" evidence="13">
    <location>
        <begin position="702"/>
        <end position="726"/>
    </location>
</feature>
<dbReference type="OrthoDB" id="654211at2759"/>
<evidence type="ECO:0000313" key="14">
    <source>
        <dbReference type="EMBL" id="CAG8671791.1"/>
    </source>
</evidence>
<feature type="compositionally biased region" description="Polar residues" evidence="12">
    <location>
        <begin position="446"/>
        <end position="456"/>
    </location>
</feature>
<dbReference type="Pfam" id="PF00096">
    <property type="entry name" value="zf-C2H2"/>
    <property type="match status" value="1"/>
</dbReference>